<feature type="region of interest" description="Disordered" evidence="4">
    <location>
        <begin position="1"/>
        <end position="28"/>
    </location>
</feature>
<evidence type="ECO:0000313" key="6">
    <source>
        <dbReference type="EMBL" id="GAA1100624.1"/>
    </source>
</evidence>
<evidence type="ECO:0000256" key="3">
    <source>
        <dbReference type="ARBA" id="ARBA00023163"/>
    </source>
</evidence>
<accession>A0ABP4EDY4</accession>
<reference evidence="7" key="1">
    <citation type="journal article" date="2019" name="Int. J. Syst. Evol. Microbiol.">
        <title>The Global Catalogue of Microorganisms (GCM) 10K type strain sequencing project: providing services to taxonomists for standard genome sequencing and annotation.</title>
        <authorList>
            <consortium name="The Broad Institute Genomics Platform"/>
            <consortium name="The Broad Institute Genome Sequencing Center for Infectious Disease"/>
            <person name="Wu L."/>
            <person name="Ma J."/>
        </authorList>
    </citation>
    <scope>NUCLEOTIDE SEQUENCE [LARGE SCALE GENOMIC DNA]</scope>
    <source>
        <strain evidence="7">JCM 13008</strain>
    </source>
</reference>
<evidence type="ECO:0000256" key="4">
    <source>
        <dbReference type="SAM" id="MobiDB-lite"/>
    </source>
</evidence>
<dbReference type="Gene3D" id="1.10.10.60">
    <property type="entry name" value="Homeodomain-like"/>
    <property type="match status" value="1"/>
</dbReference>
<sequence>MKKPDTMALMPEERIDPDEPAHLRDAAGSAPPIHRYLPDADLADLVRRHWIPVWSLPAGTSTVQRVLQYPVCLLVIEAEAAMLVGPTTGLGTRELSGSGWAFGTLLQPAAGALLLGGPVSGLVDAARPLAGLAGIDGERLAAGVRAAMAADPGSEAGHRVAAGLVEEQLRALGPVDEEGLLINRIVEHTEGSAEVRRVAQVCEEFAITERSLQRLCARRVGLGPKWLIQRRRLQEAAAMLRNRATAFDLAAVAADLGYADQAHFSRDFHAVTGLTPGRFAAELRD</sequence>
<keyword evidence="1" id="KW-0805">Transcription regulation</keyword>
<evidence type="ECO:0000256" key="2">
    <source>
        <dbReference type="ARBA" id="ARBA00023125"/>
    </source>
</evidence>
<feature type="domain" description="HTH araC/xylS-type" evidence="5">
    <location>
        <begin position="179"/>
        <end position="282"/>
    </location>
</feature>
<dbReference type="Pfam" id="PF12833">
    <property type="entry name" value="HTH_18"/>
    <property type="match status" value="1"/>
</dbReference>
<dbReference type="InterPro" id="IPR009057">
    <property type="entry name" value="Homeodomain-like_sf"/>
</dbReference>
<evidence type="ECO:0000256" key="1">
    <source>
        <dbReference type="ARBA" id="ARBA00023015"/>
    </source>
</evidence>
<gene>
    <name evidence="6" type="ORF">GCM10009668_18240</name>
</gene>
<keyword evidence="3" id="KW-0804">Transcription</keyword>
<proteinExistence type="predicted"/>
<evidence type="ECO:0000259" key="5">
    <source>
        <dbReference type="PROSITE" id="PS01124"/>
    </source>
</evidence>
<dbReference type="Pfam" id="PF20240">
    <property type="entry name" value="DUF6597"/>
    <property type="match status" value="1"/>
</dbReference>
<keyword evidence="7" id="KW-1185">Reference proteome</keyword>
<evidence type="ECO:0000313" key="7">
    <source>
        <dbReference type="Proteomes" id="UP001501581"/>
    </source>
</evidence>
<comment type="caution">
    <text evidence="6">The sequence shown here is derived from an EMBL/GenBank/DDBJ whole genome shotgun (WGS) entry which is preliminary data.</text>
</comment>
<protein>
    <submittedName>
        <fullName evidence="6">Helix-turn-helix domain-containing protein</fullName>
    </submittedName>
</protein>
<dbReference type="SUPFAM" id="SSF46689">
    <property type="entry name" value="Homeodomain-like"/>
    <property type="match status" value="1"/>
</dbReference>
<dbReference type="InterPro" id="IPR018060">
    <property type="entry name" value="HTH_AraC"/>
</dbReference>
<dbReference type="Proteomes" id="UP001501581">
    <property type="component" value="Unassembled WGS sequence"/>
</dbReference>
<feature type="compositionally biased region" description="Basic and acidic residues" evidence="4">
    <location>
        <begin position="11"/>
        <end position="25"/>
    </location>
</feature>
<dbReference type="InterPro" id="IPR050204">
    <property type="entry name" value="AraC_XylS_family_regulators"/>
</dbReference>
<keyword evidence="2" id="KW-0238">DNA-binding</keyword>
<organism evidence="6 7">
    <name type="scientific">Nocardioides dubius</name>
    <dbReference type="NCBI Taxonomy" id="317019"/>
    <lineage>
        <taxon>Bacteria</taxon>
        <taxon>Bacillati</taxon>
        <taxon>Actinomycetota</taxon>
        <taxon>Actinomycetes</taxon>
        <taxon>Propionibacteriales</taxon>
        <taxon>Nocardioidaceae</taxon>
        <taxon>Nocardioides</taxon>
    </lineage>
</organism>
<name>A0ABP4EDY4_9ACTN</name>
<dbReference type="SMART" id="SM00342">
    <property type="entry name" value="HTH_ARAC"/>
    <property type="match status" value="1"/>
</dbReference>
<dbReference type="EMBL" id="BAAALG010000007">
    <property type="protein sequence ID" value="GAA1100624.1"/>
    <property type="molecule type" value="Genomic_DNA"/>
</dbReference>
<dbReference type="InterPro" id="IPR046532">
    <property type="entry name" value="DUF6597"/>
</dbReference>
<dbReference type="PANTHER" id="PTHR46796">
    <property type="entry name" value="HTH-TYPE TRANSCRIPTIONAL ACTIVATOR RHAS-RELATED"/>
    <property type="match status" value="1"/>
</dbReference>
<dbReference type="PROSITE" id="PS01124">
    <property type="entry name" value="HTH_ARAC_FAMILY_2"/>
    <property type="match status" value="1"/>
</dbReference>